<dbReference type="OrthoDB" id="5854880at2759"/>
<proteinExistence type="predicted"/>
<name>A0A3P7LZS6_CYLGO</name>
<keyword evidence="2" id="KW-1185">Reference proteome</keyword>
<sequence>MSRFSGRLSDWTKTIRLPGRHTMETAPCPYNAGTVSANAGFLALRALRAYQVHRLRFAGNEVQEEGPRQMGDRTLIIRGEKVLSRKVGGSVVHPSILSTPRDPIISTKHPTTTTCQKTISIIKCDPPTPAANEDAFYLEIVCNEKSFHKFAVGDFNAKVEMPL</sequence>
<protein>
    <submittedName>
        <fullName evidence="1">Uncharacterized protein</fullName>
    </submittedName>
</protein>
<accession>A0A3P7LZS6</accession>
<evidence type="ECO:0000313" key="2">
    <source>
        <dbReference type="Proteomes" id="UP000271889"/>
    </source>
</evidence>
<reference evidence="1 2" key="1">
    <citation type="submission" date="2018-11" db="EMBL/GenBank/DDBJ databases">
        <authorList>
            <consortium name="Pathogen Informatics"/>
        </authorList>
    </citation>
    <scope>NUCLEOTIDE SEQUENCE [LARGE SCALE GENOMIC DNA]</scope>
</reference>
<dbReference type="AlphaFoldDB" id="A0A3P7LZS6"/>
<dbReference type="Proteomes" id="UP000271889">
    <property type="component" value="Unassembled WGS sequence"/>
</dbReference>
<dbReference type="EMBL" id="UYRV01106545">
    <property type="protein sequence ID" value="VDN22504.1"/>
    <property type="molecule type" value="Genomic_DNA"/>
</dbReference>
<organism evidence="1 2">
    <name type="scientific">Cylicostephanus goldi</name>
    <name type="common">Nematode worm</name>
    <dbReference type="NCBI Taxonomy" id="71465"/>
    <lineage>
        <taxon>Eukaryota</taxon>
        <taxon>Metazoa</taxon>
        <taxon>Ecdysozoa</taxon>
        <taxon>Nematoda</taxon>
        <taxon>Chromadorea</taxon>
        <taxon>Rhabditida</taxon>
        <taxon>Rhabditina</taxon>
        <taxon>Rhabditomorpha</taxon>
        <taxon>Strongyloidea</taxon>
        <taxon>Strongylidae</taxon>
        <taxon>Cylicostephanus</taxon>
    </lineage>
</organism>
<evidence type="ECO:0000313" key="1">
    <source>
        <dbReference type="EMBL" id="VDN22504.1"/>
    </source>
</evidence>
<gene>
    <name evidence="1" type="ORF">CGOC_LOCUS9315</name>
</gene>